<evidence type="ECO:0000256" key="1">
    <source>
        <dbReference type="SAM" id="MobiDB-lite"/>
    </source>
</evidence>
<keyword evidence="3" id="KW-1185">Reference proteome</keyword>
<organism evidence="2 3">
    <name type="scientific">Thermopolyspora flexuosa</name>
    <dbReference type="NCBI Taxonomy" id="103836"/>
    <lineage>
        <taxon>Bacteria</taxon>
        <taxon>Bacillati</taxon>
        <taxon>Actinomycetota</taxon>
        <taxon>Actinomycetes</taxon>
        <taxon>Streptosporangiales</taxon>
        <taxon>Streptosporangiaceae</taxon>
        <taxon>Thermopolyspora</taxon>
    </lineage>
</organism>
<dbReference type="EMBL" id="VFPQ01000001">
    <property type="protein sequence ID" value="TQM77182.1"/>
    <property type="molecule type" value="Genomic_DNA"/>
</dbReference>
<sequence length="221" mass="23193">MSALVVAAGSVAITVLGGFAEAPEKPPPAVRPGEEIDQDLFRTTVVDAVVRTLPGGDAGGAGDAGASGSAGAGRTVLDVTLKVFNNATSSAPMLYLERSLLRVAPPEGRPLLEAPPSARGGGTSATPSPDASEPAWRHETFIPAQGVDSRLLPPQLTSTVVLRFSVRDGLTPPERLVIDFGAYELYQDWFTKRTRPELVVDEDEEKVVAARVTLPVKRGEG</sequence>
<evidence type="ECO:0000313" key="2">
    <source>
        <dbReference type="EMBL" id="TQM77182.1"/>
    </source>
</evidence>
<dbReference type="RefSeq" id="WP_142260954.1">
    <property type="nucleotide sequence ID" value="NZ_BMPV01000002.1"/>
</dbReference>
<proteinExistence type="predicted"/>
<protein>
    <recommendedName>
        <fullName evidence="4">DUF4352 domain-containing protein</fullName>
    </recommendedName>
</protein>
<dbReference type="AlphaFoldDB" id="A0A543J301"/>
<name>A0A543J301_9ACTN</name>
<dbReference type="Proteomes" id="UP000319213">
    <property type="component" value="Unassembled WGS sequence"/>
</dbReference>
<feature type="region of interest" description="Disordered" evidence="1">
    <location>
        <begin position="107"/>
        <end position="134"/>
    </location>
</feature>
<evidence type="ECO:0008006" key="4">
    <source>
        <dbReference type="Google" id="ProtNLM"/>
    </source>
</evidence>
<dbReference type="OrthoDB" id="3543587at2"/>
<accession>A0A543J301</accession>
<comment type="caution">
    <text evidence="2">The sequence shown here is derived from an EMBL/GenBank/DDBJ whole genome shotgun (WGS) entry which is preliminary data.</text>
</comment>
<reference evidence="2 3" key="1">
    <citation type="submission" date="2019-06" db="EMBL/GenBank/DDBJ databases">
        <title>Sequencing the genomes of 1000 actinobacteria strains.</title>
        <authorList>
            <person name="Klenk H.-P."/>
        </authorList>
    </citation>
    <scope>NUCLEOTIDE SEQUENCE [LARGE SCALE GENOMIC DNA]</scope>
    <source>
        <strain evidence="2 3">DSM 43186</strain>
    </source>
</reference>
<evidence type="ECO:0000313" key="3">
    <source>
        <dbReference type="Proteomes" id="UP000319213"/>
    </source>
</evidence>
<gene>
    <name evidence="2" type="ORF">FHX40_3938</name>
</gene>